<protein>
    <recommendedName>
        <fullName evidence="3">Antitoxin HicB</fullName>
    </recommendedName>
</protein>
<sequence>MKSFSATARREGKWWVVEVPGVGATQGRTTTEAERMAKDLVAIMEEIPIDTVEVDIEFTLPGELGDEVRKAREQTRAAEQAQRCAAERIRQAVAHIIGNGMSKQDAARILGVSPQRISQLVKPT</sequence>
<reference evidence="1 2" key="1">
    <citation type="submission" date="2021-12" db="EMBL/GenBank/DDBJ databases">
        <title>Genome sequence of Kibdelosporangium philippinense ATCC 49844.</title>
        <authorList>
            <person name="Fedorov E.A."/>
            <person name="Omeragic M."/>
            <person name="Shalygina K.F."/>
            <person name="Maclea K.S."/>
        </authorList>
    </citation>
    <scope>NUCLEOTIDE SEQUENCE [LARGE SCALE GENOMIC DNA]</scope>
    <source>
        <strain evidence="1 2">ATCC 49844</strain>
    </source>
</reference>
<dbReference type="EMBL" id="JAJVCN010000002">
    <property type="protein sequence ID" value="MCE7005429.1"/>
    <property type="molecule type" value="Genomic_DNA"/>
</dbReference>
<evidence type="ECO:0008006" key="3">
    <source>
        <dbReference type="Google" id="ProtNLM"/>
    </source>
</evidence>
<accession>A0ABS8ZC47</accession>
<gene>
    <name evidence="1" type="ORF">LWC34_21735</name>
</gene>
<dbReference type="RefSeq" id="WP_233727012.1">
    <property type="nucleotide sequence ID" value="NZ_JAJVCN010000002.1"/>
</dbReference>
<proteinExistence type="predicted"/>
<name>A0ABS8ZC47_9PSEU</name>
<organism evidence="1 2">
    <name type="scientific">Kibdelosporangium philippinense</name>
    <dbReference type="NCBI Taxonomy" id="211113"/>
    <lineage>
        <taxon>Bacteria</taxon>
        <taxon>Bacillati</taxon>
        <taxon>Actinomycetota</taxon>
        <taxon>Actinomycetes</taxon>
        <taxon>Pseudonocardiales</taxon>
        <taxon>Pseudonocardiaceae</taxon>
        <taxon>Kibdelosporangium</taxon>
    </lineage>
</organism>
<dbReference type="Proteomes" id="UP001521150">
    <property type="component" value="Unassembled WGS sequence"/>
</dbReference>
<evidence type="ECO:0000313" key="1">
    <source>
        <dbReference type="EMBL" id="MCE7005429.1"/>
    </source>
</evidence>
<keyword evidence="2" id="KW-1185">Reference proteome</keyword>
<evidence type="ECO:0000313" key="2">
    <source>
        <dbReference type="Proteomes" id="UP001521150"/>
    </source>
</evidence>
<comment type="caution">
    <text evidence="1">The sequence shown here is derived from an EMBL/GenBank/DDBJ whole genome shotgun (WGS) entry which is preliminary data.</text>
</comment>